<dbReference type="RefSeq" id="XP_008818700.1">
    <property type="nucleotide sequence ID" value="XM_008820478.1"/>
</dbReference>
<gene>
    <name evidence="2" type="ORF">C922_04904</name>
</gene>
<proteinExistence type="predicted"/>
<feature type="compositionally biased region" description="Basic and acidic residues" evidence="1">
    <location>
        <begin position="27"/>
        <end position="38"/>
    </location>
</feature>
<reference evidence="2 3" key="1">
    <citation type="submission" date="2013-02" db="EMBL/GenBank/DDBJ databases">
        <title>The Genome Sequence of Plasmodium inui San Antonio 1.</title>
        <authorList>
            <consortium name="The Broad Institute Genome Sequencing Platform"/>
            <consortium name="The Broad Institute Genome Sequencing Center for Infectious Disease"/>
            <person name="Neafsey D."/>
            <person name="Cheeseman I."/>
            <person name="Volkman S."/>
            <person name="Adams J."/>
            <person name="Walker B."/>
            <person name="Young S.K."/>
            <person name="Zeng Q."/>
            <person name="Gargeya S."/>
            <person name="Fitzgerald M."/>
            <person name="Haas B."/>
            <person name="Abouelleil A."/>
            <person name="Alvarado L."/>
            <person name="Arachchi H.M."/>
            <person name="Berlin A.M."/>
            <person name="Chapman S.B."/>
            <person name="Dewar J."/>
            <person name="Goldberg J."/>
            <person name="Griggs A."/>
            <person name="Gujja S."/>
            <person name="Hansen M."/>
            <person name="Howarth C."/>
            <person name="Imamovic A."/>
            <person name="Larimer J."/>
            <person name="McCowan C."/>
            <person name="Murphy C."/>
            <person name="Neiman D."/>
            <person name="Pearson M."/>
            <person name="Priest M."/>
            <person name="Roberts A."/>
            <person name="Saif S."/>
            <person name="Shea T."/>
            <person name="Sisk P."/>
            <person name="Sykes S."/>
            <person name="Wortman J."/>
            <person name="Nusbaum C."/>
            <person name="Birren B."/>
        </authorList>
    </citation>
    <scope>NUCLEOTIDE SEQUENCE [LARGE SCALE GENOMIC DNA]</scope>
    <source>
        <strain evidence="2 3">San Antonio 1</strain>
    </source>
</reference>
<accession>W6ZZP2</accession>
<dbReference type="GeneID" id="20040178"/>
<dbReference type="Proteomes" id="UP000030640">
    <property type="component" value="Unassembled WGS sequence"/>
</dbReference>
<feature type="compositionally biased region" description="Polar residues" evidence="1">
    <location>
        <begin position="70"/>
        <end position="81"/>
    </location>
</feature>
<dbReference type="AlphaFoldDB" id="W6ZZP2"/>
<feature type="region of interest" description="Disordered" evidence="1">
    <location>
        <begin position="1"/>
        <end position="148"/>
    </location>
</feature>
<name>W6ZZP2_9APIC</name>
<evidence type="ECO:0000313" key="2">
    <source>
        <dbReference type="EMBL" id="EUD64760.1"/>
    </source>
</evidence>
<feature type="compositionally biased region" description="Basic residues" evidence="1">
    <location>
        <begin position="1"/>
        <end position="26"/>
    </location>
</feature>
<dbReference type="OrthoDB" id="387574at2759"/>
<evidence type="ECO:0000256" key="1">
    <source>
        <dbReference type="SAM" id="MobiDB-lite"/>
    </source>
</evidence>
<evidence type="ECO:0000313" key="3">
    <source>
        <dbReference type="Proteomes" id="UP000030640"/>
    </source>
</evidence>
<dbReference type="EMBL" id="KI965490">
    <property type="protein sequence ID" value="EUD64760.1"/>
    <property type="molecule type" value="Genomic_DNA"/>
</dbReference>
<dbReference type="VEuPathDB" id="PlasmoDB:C922_04904"/>
<organism evidence="2 3">
    <name type="scientific">Plasmodium inui San Antonio 1</name>
    <dbReference type="NCBI Taxonomy" id="1237626"/>
    <lineage>
        <taxon>Eukaryota</taxon>
        <taxon>Sar</taxon>
        <taxon>Alveolata</taxon>
        <taxon>Apicomplexa</taxon>
        <taxon>Aconoidasida</taxon>
        <taxon>Haemosporida</taxon>
        <taxon>Plasmodiidae</taxon>
        <taxon>Plasmodium</taxon>
        <taxon>Plasmodium (Plasmodium)</taxon>
    </lineage>
</organism>
<sequence length="179" mass="19590">MKRAERKRKRKEKKKRRKERKERKRQKKEEKERLKGREAAGLSDELPIDSNHSGAAAVEGQAGPPPAEESYTNGTSPSNASKEGASSAVARRPTQMGGHPPEGSGGPIDPYGSYTSSPHDDDTEESDLPKQVGAGTGEGAALAGAQLDNDVKVIHLNRLKREPKWKLINIIKEILSRLH</sequence>
<keyword evidence="3" id="KW-1185">Reference proteome</keyword>
<protein>
    <submittedName>
        <fullName evidence="2">Uncharacterized protein</fullName>
    </submittedName>
</protein>